<dbReference type="Proteomes" id="UP000198832">
    <property type="component" value="Unassembled WGS sequence"/>
</dbReference>
<dbReference type="CDD" id="cd16936">
    <property type="entry name" value="HATPase_RsbW-like"/>
    <property type="match status" value="1"/>
</dbReference>
<dbReference type="STRING" id="574651.SAMN04487968_105244"/>
<evidence type="ECO:0008006" key="3">
    <source>
        <dbReference type="Google" id="ProtNLM"/>
    </source>
</evidence>
<sequence>MPLSRPALTLAPGPKGVQDARRWIVRVFRDISRYELLDCAELGVSELVSNAILHGADPIQVRVRGTTDHPRVEVRDASVEQPVLPAPLALDRDDDLLLTFGRGLSIVARSSCAWGAEIEADGKVVWFEPAPDFATDGVDGMISVLAPAAQPHTAEDLIDIVILGVPLQLYVGFQAHFRELRREVRLLALAHAADYPLADDLSDLFKALETDLHTGIGLTEFLEAPAEGSPSADLTVRMPRSAAPTLERFLHLLDLADEFCRQKRLLSLARTEEQRIFQTWFLGEYVRQASGHHPLPWRGVAEPLHQLAQ</sequence>
<dbReference type="PANTHER" id="PTHR35526">
    <property type="entry name" value="ANTI-SIGMA-F FACTOR RSBW-RELATED"/>
    <property type="match status" value="1"/>
</dbReference>
<accession>A0A1I1IDJ9</accession>
<keyword evidence="2" id="KW-1185">Reference proteome</keyword>
<evidence type="ECO:0000313" key="2">
    <source>
        <dbReference type="Proteomes" id="UP000198832"/>
    </source>
</evidence>
<dbReference type="AlphaFoldDB" id="A0A1I1IDJ9"/>
<dbReference type="SUPFAM" id="SSF55874">
    <property type="entry name" value="ATPase domain of HSP90 chaperone/DNA topoisomerase II/histidine kinase"/>
    <property type="match status" value="1"/>
</dbReference>
<organism evidence="1 2">
    <name type="scientific">Nocardioides terrae</name>
    <dbReference type="NCBI Taxonomy" id="574651"/>
    <lineage>
        <taxon>Bacteria</taxon>
        <taxon>Bacillati</taxon>
        <taxon>Actinomycetota</taxon>
        <taxon>Actinomycetes</taxon>
        <taxon>Propionibacteriales</taxon>
        <taxon>Nocardioidaceae</taxon>
        <taxon>Nocardioides</taxon>
    </lineage>
</organism>
<dbReference type="Gene3D" id="3.30.565.10">
    <property type="entry name" value="Histidine kinase-like ATPase, C-terminal domain"/>
    <property type="match status" value="1"/>
</dbReference>
<protein>
    <recommendedName>
        <fullName evidence="3">Histidine kinase-like ATPase domain-containing protein</fullName>
    </recommendedName>
</protein>
<dbReference type="InterPro" id="IPR050267">
    <property type="entry name" value="Anti-sigma-factor_SerPK"/>
</dbReference>
<gene>
    <name evidence="1" type="ORF">SAMN04487968_105244</name>
</gene>
<dbReference type="OrthoDB" id="5244329at2"/>
<evidence type="ECO:0000313" key="1">
    <source>
        <dbReference type="EMBL" id="SFC34185.1"/>
    </source>
</evidence>
<dbReference type="EMBL" id="FOLB01000005">
    <property type="protein sequence ID" value="SFC34185.1"/>
    <property type="molecule type" value="Genomic_DNA"/>
</dbReference>
<dbReference type="InterPro" id="IPR036890">
    <property type="entry name" value="HATPase_C_sf"/>
</dbReference>
<reference evidence="1 2" key="1">
    <citation type="submission" date="2016-10" db="EMBL/GenBank/DDBJ databases">
        <authorList>
            <person name="de Groot N.N."/>
        </authorList>
    </citation>
    <scope>NUCLEOTIDE SEQUENCE [LARGE SCALE GENOMIC DNA]</scope>
    <source>
        <strain evidence="1 2">CGMCC 1.7056</strain>
    </source>
</reference>
<name>A0A1I1IDJ9_9ACTN</name>
<dbReference type="RefSeq" id="WP_091122752.1">
    <property type="nucleotide sequence ID" value="NZ_FOLB01000005.1"/>
</dbReference>
<proteinExistence type="predicted"/>
<dbReference type="PANTHER" id="PTHR35526:SF3">
    <property type="entry name" value="ANTI-SIGMA-F FACTOR RSBW"/>
    <property type="match status" value="1"/>
</dbReference>